<feature type="transmembrane region" description="Helical" evidence="8">
    <location>
        <begin position="34"/>
        <end position="54"/>
    </location>
</feature>
<feature type="domain" description="ABC transporter" evidence="9">
    <location>
        <begin position="629"/>
        <end position="866"/>
    </location>
</feature>
<name>A0AAX6DSH3_IRIPA</name>
<feature type="transmembrane region" description="Helical" evidence="8">
    <location>
        <begin position="461"/>
        <end position="482"/>
    </location>
</feature>
<evidence type="ECO:0000256" key="1">
    <source>
        <dbReference type="ARBA" id="ARBA00004141"/>
    </source>
</evidence>
<proteinExistence type="inferred from homology"/>
<evidence type="ECO:0000256" key="4">
    <source>
        <dbReference type="ARBA" id="ARBA00022741"/>
    </source>
</evidence>
<keyword evidence="7 8" id="KW-0472">Membrane</keyword>
<keyword evidence="11" id="KW-1185">Reference proteome</keyword>
<dbReference type="Pfam" id="PF00005">
    <property type="entry name" value="ABC_tran"/>
    <property type="match status" value="1"/>
</dbReference>
<evidence type="ECO:0000256" key="6">
    <source>
        <dbReference type="ARBA" id="ARBA00022989"/>
    </source>
</evidence>
<dbReference type="Pfam" id="PF12698">
    <property type="entry name" value="ABC2_membrane_3"/>
    <property type="match status" value="1"/>
</dbReference>
<dbReference type="InterPro" id="IPR003439">
    <property type="entry name" value="ABC_transporter-like_ATP-bd"/>
</dbReference>
<dbReference type="InterPro" id="IPR026082">
    <property type="entry name" value="ABCA"/>
</dbReference>
<feature type="transmembrane region" description="Helical" evidence="8">
    <location>
        <begin position="430"/>
        <end position="449"/>
    </location>
</feature>
<dbReference type="PROSITE" id="PS50893">
    <property type="entry name" value="ABC_TRANSPORTER_2"/>
    <property type="match status" value="1"/>
</dbReference>
<dbReference type="InterPro" id="IPR017871">
    <property type="entry name" value="ABC_transporter-like_CS"/>
</dbReference>
<accession>A0AAX6DSH3</accession>
<evidence type="ECO:0000256" key="5">
    <source>
        <dbReference type="ARBA" id="ARBA00022840"/>
    </source>
</evidence>
<keyword evidence="6 8" id="KW-1133">Transmembrane helix</keyword>
<evidence type="ECO:0000256" key="3">
    <source>
        <dbReference type="ARBA" id="ARBA00022692"/>
    </source>
</evidence>
<comment type="caution">
    <text evidence="10">The sequence shown here is derived from an EMBL/GenBank/DDBJ whole genome shotgun (WGS) entry which is preliminary data.</text>
</comment>
<dbReference type="PANTHER" id="PTHR19229:SF154">
    <property type="entry name" value="ABC TRANSPORTER A FAMILY MEMBER 3-RELATED"/>
    <property type="match status" value="1"/>
</dbReference>
<feature type="transmembrane region" description="Helical" evidence="8">
    <location>
        <begin position="349"/>
        <end position="371"/>
    </location>
</feature>
<dbReference type="Proteomes" id="UP001140949">
    <property type="component" value="Unassembled WGS sequence"/>
</dbReference>
<dbReference type="InterPro" id="IPR027417">
    <property type="entry name" value="P-loop_NTPase"/>
</dbReference>
<evidence type="ECO:0000259" key="9">
    <source>
        <dbReference type="PROSITE" id="PS50893"/>
    </source>
</evidence>
<keyword evidence="3 8" id="KW-0812">Transmembrane</keyword>
<dbReference type="Gene3D" id="3.40.50.300">
    <property type="entry name" value="P-loop containing nucleotide triphosphate hydrolases"/>
    <property type="match status" value="1"/>
</dbReference>
<evidence type="ECO:0000313" key="10">
    <source>
        <dbReference type="EMBL" id="KAJ6794698.1"/>
    </source>
</evidence>
<dbReference type="InterPro" id="IPR003593">
    <property type="entry name" value="AAA+_ATPase"/>
</dbReference>
<dbReference type="SUPFAM" id="SSF52540">
    <property type="entry name" value="P-loop containing nucleoside triphosphate hydrolases"/>
    <property type="match status" value="1"/>
</dbReference>
<dbReference type="SMART" id="SM00382">
    <property type="entry name" value="AAA"/>
    <property type="match status" value="1"/>
</dbReference>
<dbReference type="EMBL" id="JANAVB010042217">
    <property type="protein sequence ID" value="KAJ6794698.1"/>
    <property type="molecule type" value="Genomic_DNA"/>
</dbReference>
<dbReference type="GO" id="GO:0005524">
    <property type="term" value="F:ATP binding"/>
    <property type="evidence" value="ECO:0007669"/>
    <property type="project" value="UniProtKB-KW"/>
</dbReference>
<protein>
    <submittedName>
        <fullName evidence="10">ABC transporter A family member 7-like isoform X2</fullName>
    </submittedName>
</protein>
<sequence length="952" mass="106737">MEPSSRSPATFSTQANALLRKNICFQKRNMKTNIGIIAFPLFLCVLLVVIQNLVNSELDKPKNRCGCRCVDTDGDGKCETVCGIQYSTLDQVGTCPLPSPPRWPALLQVPRPEYRAARSTSGSDTFDDLPDGSCKETGLCPATILFTGSNQSFAKKVMGNLFKAPATLNPMDYLETLADVVPGTDTPTRTSQFIEPAFISDRPLYVLQSQCMPNYTTSLAINLDGQTLDQEVKCVQALPRWRDTSSVVNDELLKGYRQGNGKKDINEIVAGYDFSNTNNINFNVSIWYNSTYKNDTGFTTVALVRVPRSLNVVSNAYIQYLRTGAMMQFEYVKEMPQPARKIRLDFSSLLGPLFFTWVVQLLFPVILQYLVYEKQKKLKIMMKMHGLKDGPYWMISYAYFFFLSSAYMLFFVIFGSIIGLKFFTLNDYGIQFVFYFLYINLQIALAFFMSTSFYDVKTATVVGYIYVFGSGLLGEFLLRYFVEDTSFPSGWIVVMELVPGFSLFRGLYEFGQYSFTGNYMGTSGMQWRDLSDGPNGMKDVLIIITVEWLILLPVAYYLDQVSSSGGRIRKNPLFFLQCFQKKRRSQSFRTPSLHPDTSKVSVEMERPDVAQERGVVEQLLLEPNNSHAIICDNLKKIYPGRDGNPEKFAVRGLSLALPRGECFGMLGPNGAGKTSFINMMIGLITPTSGNAYVQQLDIQSDMNEIYTSMGVCPQHDLLWETLTGREHLLFYGRLKNLKGAALIQAVEESLKSVNLFYGGVGDKRAGQYSGGMKRRLSVAISLIGDPKVVYMDEPSTGLDPASRKNLWNVVKQAKRGRAIILTTHSMEEAEVLCDRLGIFVDGNLQCIGNPKELKARYGGTYVLTMTTSSDEEEEVERLVRRLAPSANRIYHISGTQKFELPKQEVRISDVFNAVERAKAEFPIYAWGLVDTTLEDVFIKVAKGAAGSSDLLS</sequence>
<comment type="similarity">
    <text evidence="2">Belongs to the ABC transporter superfamily. ABCA family. CPR flippase (TC 3.A.1.211) subfamily.</text>
</comment>
<dbReference type="InterPro" id="IPR013525">
    <property type="entry name" value="ABC2_TM"/>
</dbReference>
<evidence type="ECO:0000313" key="11">
    <source>
        <dbReference type="Proteomes" id="UP001140949"/>
    </source>
</evidence>
<gene>
    <name evidence="10" type="ORF">M6B38_230230</name>
</gene>
<dbReference type="FunFam" id="3.40.50.300:FF:000633">
    <property type="entry name" value="ABC transporter A family member 7"/>
    <property type="match status" value="1"/>
</dbReference>
<reference evidence="10" key="1">
    <citation type="journal article" date="2023" name="GigaByte">
        <title>Genome assembly of the bearded iris, Iris pallida Lam.</title>
        <authorList>
            <person name="Bruccoleri R.E."/>
            <person name="Oakeley E.J."/>
            <person name="Faust A.M.E."/>
            <person name="Altorfer M."/>
            <person name="Dessus-Babus S."/>
            <person name="Burckhardt D."/>
            <person name="Oertli M."/>
            <person name="Naumann U."/>
            <person name="Petersen F."/>
            <person name="Wong J."/>
        </authorList>
    </citation>
    <scope>NUCLEOTIDE SEQUENCE</scope>
    <source>
        <strain evidence="10">GSM-AAB239-AS_SAM_17_03QT</strain>
    </source>
</reference>
<dbReference type="CDD" id="cd03263">
    <property type="entry name" value="ABC_subfamily_A"/>
    <property type="match status" value="1"/>
</dbReference>
<dbReference type="AlphaFoldDB" id="A0AAX6DSH3"/>
<dbReference type="GO" id="GO:0016020">
    <property type="term" value="C:membrane"/>
    <property type="evidence" value="ECO:0007669"/>
    <property type="project" value="UniProtKB-SubCell"/>
</dbReference>
<evidence type="ECO:0000256" key="7">
    <source>
        <dbReference type="ARBA" id="ARBA00023136"/>
    </source>
</evidence>
<evidence type="ECO:0000256" key="2">
    <source>
        <dbReference type="ARBA" id="ARBA00008526"/>
    </source>
</evidence>
<dbReference type="PROSITE" id="PS00211">
    <property type="entry name" value="ABC_TRANSPORTER_1"/>
    <property type="match status" value="1"/>
</dbReference>
<evidence type="ECO:0000256" key="8">
    <source>
        <dbReference type="SAM" id="Phobius"/>
    </source>
</evidence>
<dbReference type="PANTHER" id="PTHR19229">
    <property type="entry name" value="ATP-BINDING CASSETTE TRANSPORTER SUBFAMILY A ABCA"/>
    <property type="match status" value="1"/>
</dbReference>
<dbReference type="GO" id="GO:0016887">
    <property type="term" value="F:ATP hydrolysis activity"/>
    <property type="evidence" value="ECO:0007669"/>
    <property type="project" value="InterPro"/>
</dbReference>
<dbReference type="GO" id="GO:0005319">
    <property type="term" value="F:lipid transporter activity"/>
    <property type="evidence" value="ECO:0007669"/>
    <property type="project" value="TreeGrafter"/>
</dbReference>
<reference evidence="10" key="2">
    <citation type="submission" date="2023-04" db="EMBL/GenBank/DDBJ databases">
        <authorList>
            <person name="Bruccoleri R.E."/>
            <person name="Oakeley E.J."/>
            <person name="Faust A.-M."/>
            <person name="Dessus-Babus S."/>
            <person name="Altorfer M."/>
            <person name="Burckhardt D."/>
            <person name="Oertli M."/>
            <person name="Naumann U."/>
            <person name="Petersen F."/>
            <person name="Wong J."/>
        </authorList>
    </citation>
    <scope>NUCLEOTIDE SEQUENCE</scope>
    <source>
        <strain evidence="10">GSM-AAB239-AS_SAM_17_03QT</strain>
        <tissue evidence="10">Leaf</tissue>
    </source>
</reference>
<organism evidence="10 11">
    <name type="scientific">Iris pallida</name>
    <name type="common">Sweet iris</name>
    <dbReference type="NCBI Taxonomy" id="29817"/>
    <lineage>
        <taxon>Eukaryota</taxon>
        <taxon>Viridiplantae</taxon>
        <taxon>Streptophyta</taxon>
        <taxon>Embryophyta</taxon>
        <taxon>Tracheophyta</taxon>
        <taxon>Spermatophyta</taxon>
        <taxon>Magnoliopsida</taxon>
        <taxon>Liliopsida</taxon>
        <taxon>Asparagales</taxon>
        <taxon>Iridaceae</taxon>
        <taxon>Iridoideae</taxon>
        <taxon>Irideae</taxon>
        <taxon>Iris</taxon>
    </lineage>
</organism>
<keyword evidence="4" id="KW-0547">Nucleotide-binding</keyword>
<dbReference type="GO" id="GO:0140359">
    <property type="term" value="F:ABC-type transporter activity"/>
    <property type="evidence" value="ECO:0007669"/>
    <property type="project" value="InterPro"/>
</dbReference>
<keyword evidence="5" id="KW-0067">ATP-binding</keyword>
<dbReference type="Pfam" id="PF24526">
    <property type="entry name" value="ABCA12_C"/>
    <property type="match status" value="1"/>
</dbReference>
<feature type="transmembrane region" description="Helical" evidence="8">
    <location>
        <begin position="392"/>
        <end position="418"/>
    </location>
</feature>
<comment type="subcellular location">
    <subcellularLocation>
        <location evidence="1">Membrane</location>
        <topology evidence="1">Multi-pass membrane protein</topology>
    </subcellularLocation>
</comment>